<reference evidence="2" key="1">
    <citation type="submission" date="2016-03" db="EMBL/GenBank/DDBJ databases">
        <authorList>
            <person name="Guldener U."/>
        </authorList>
    </citation>
    <scope>NUCLEOTIDE SEQUENCE [LARGE SCALE GENOMIC DNA]</scope>
</reference>
<dbReference type="PANTHER" id="PTHR31569">
    <property type="entry name" value="SWIM-TYPE DOMAIN-CONTAINING PROTEIN"/>
    <property type="match status" value="1"/>
</dbReference>
<sequence length="339" mass="38008">MAPTATWIQLPSMGFDRDLVCSCVITHLEKNMITGQIWLKNIIKSKLKLFRDFYSTPTTSTTSTMTSDPQACGPAPPIAIYSDTTTGFTACQAHAKANGYAFKQQDNRPFRALFVCDRAGKYDPRGKTKKYFPGPIKSLTGNWERHPTFQAFLSSWNILLASTTEEAFDANLLEFRSQFSAGATSYCESTWLLWKEKLVAFWVDQLYHFGVTVTSPIEGCHATLKLYLQRGHADLRGVFLKLQLFWTAQHSGISSAIVKQQLRPRHSTNIPLLAAILPYVHTRALQKIVQEASKLPASGPLPNSCFCTTQQAFGLPCFHTLWKRQQEGGSILLSDIHHN</sequence>
<dbReference type="AlphaFoldDB" id="A0A1E1MEN3"/>
<dbReference type="InterPro" id="IPR052579">
    <property type="entry name" value="Zinc_finger_SWIM"/>
</dbReference>
<proteinExistence type="predicted"/>
<evidence type="ECO:0008006" key="3">
    <source>
        <dbReference type="Google" id="ProtNLM"/>
    </source>
</evidence>
<dbReference type="EMBL" id="FJVC01000296">
    <property type="protein sequence ID" value="CZT47497.1"/>
    <property type="molecule type" value="Genomic_DNA"/>
</dbReference>
<protein>
    <recommendedName>
        <fullName evidence="3">SWIM-type domain-containing protein</fullName>
    </recommendedName>
</protein>
<dbReference type="PANTHER" id="PTHR31569:SF4">
    <property type="entry name" value="SWIM-TYPE DOMAIN-CONTAINING PROTEIN"/>
    <property type="match status" value="1"/>
</dbReference>
<gene>
    <name evidence="1" type="ORF">RSE6_08066</name>
</gene>
<organism evidence="1 2">
    <name type="scientific">Rhynchosporium secalis</name>
    <name type="common">Barley scald fungus</name>
    <dbReference type="NCBI Taxonomy" id="38038"/>
    <lineage>
        <taxon>Eukaryota</taxon>
        <taxon>Fungi</taxon>
        <taxon>Dikarya</taxon>
        <taxon>Ascomycota</taxon>
        <taxon>Pezizomycotina</taxon>
        <taxon>Leotiomycetes</taxon>
        <taxon>Helotiales</taxon>
        <taxon>Ploettnerulaceae</taxon>
        <taxon>Rhynchosporium</taxon>
    </lineage>
</organism>
<name>A0A1E1MEN3_RHYSE</name>
<evidence type="ECO:0000313" key="1">
    <source>
        <dbReference type="EMBL" id="CZT47497.1"/>
    </source>
</evidence>
<accession>A0A1E1MEN3</accession>
<dbReference type="Proteomes" id="UP000177625">
    <property type="component" value="Unassembled WGS sequence"/>
</dbReference>
<keyword evidence="2" id="KW-1185">Reference proteome</keyword>
<evidence type="ECO:0000313" key="2">
    <source>
        <dbReference type="Proteomes" id="UP000177625"/>
    </source>
</evidence>